<keyword evidence="1" id="KW-0812">Transmembrane</keyword>
<keyword evidence="1" id="KW-0472">Membrane</keyword>
<dbReference type="RefSeq" id="WP_183595179.1">
    <property type="nucleotide sequence ID" value="NZ_JACHWR010000005.1"/>
</dbReference>
<keyword evidence="3" id="KW-1185">Reference proteome</keyword>
<dbReference type="AlphaFoldDB" id="A0A7W4W0J4"/>
<evidence type="ECO:0000313" key="2">
    <source>
        <dbReference type="EMBL" id="MBB3045174.1"/>
    </source>
</evidence>
<keyword evidence="1" id="KW-1133">Transmembrane helix</keyword>
<evidence type="ECO:0000313" key="3">
    <source>
        <dbReference type="Proteomes" id="UP000589626"/>
    </source>
</evidence>
<name>A0A7W4W0J4_9ACTN</name>
<gene>
    <name evidence="2" type="ORF">FHU40_005027</name>
</gene>
<dbReference type="EMBL" id="JACHWR010000005">
    <property type="protein sequence ID" value="MBB3045174.1"/>
    <property type="molecule type" value="Genomic_DNA"/>
</dbReference>
<organism evidence="2 3">
    <name type="scientific">Nocardioides soli</name>
    <dbReference type="NCBI Taxonomy" id="1036020"/>
    <lineage>
        <taxon>Bacteria</taxon>
        <taxon>Bacillati</taxon>
        <taxon>Actinomycetota</taxon>
        <taxon>Actinomycetes</taxon>
        <taxon>Propionibacteriales</taxon>
        <taxon>Nocardioidaceae</taxon>
        <taxon>Nocardioides</taxon>
    </lineage>
</organism>
<comment type="caution">
    <text evidence="2">The sequence shown here is derived from an EMBL/GenBank/DDBJ whole genome shotgun (WGS) entry which is preliminary data.</text>
</comment>
<sequence length="226" mass="23437">MNEQQMVALVERVGETLEPDVGRLVAGAAARGRVRRGRRRLAGAAGAAVAVVATATAAPLLVVGGGTGAGVATAPGESPRELAVAAGDMSAALATLLPGSRVVADDQPYQFQVQRGVVRWRGGTVTVAIDTRSAGVSTPARERCLAFAGGPPCAAMPGGVWLFEHGRMEFDARTGEEQPLQDHVRAYVPGGFVVDAYDDGAASVGRRLLRTLALDGVWWVARPDTQ</sequence>
<dbReference type="Proteomes" id="UP000589626">
    <property type="component" value="Unassembled WGS sequence"/>
</dbReference>
<proteinExistence type="predicted"/>
<feature type="transmembrane region" description="Helical" evidence="1">
    <location>
        <begin position="41"/>
        <end position="62"/>
    </location>
</feature>
<reference evidence="2 3" key="1">
    <citation type="submission" date="2020-08" db="EMBL/GenBank/DDBJ databases">
        <title>Sequencing the genomes of 1000 actinobacteria strains.</title>
        <authorList>
            <person name="Klenk H.-P."/>
        </authorList>
    </citation>
    <scope>NUCLEOTIDE SEQUENCE [LARGE SCALE GENOMIC DNA]</scope>
    <source>
        <strain evidence="2 3">DSM 105498</strain>
    </source>
</reference>
<accession>A0A7W4W0J4</accession>
<evidence type="ECO:0000256" key="1">
    <source>
        <dbReference type="SAM" id="Phobius"/>
    </source>
</evidence>
<protein>
    <submittedName>
        <fullName evidence="2">Uncharacterized protein</fullName>
    </submittedName>
</protein>